<dbReference type="EMBL" id="FPHE01000051">
    <property type="protein sequence ID" value="SFV54055.1"/>
    <property type="molecule type" value="Genomic_DNA"/>
</dbReference>
<proteinExistence type="predicted"/>
<protein>
    <submittedName>
        <fullName evidence="7">Predicted permease YjgP/YjgQ family</fullName>
    </submittedName>
</protein>
<evidence type="ECO:0000256" key="6">
    <source>
        <dbReference type="SAM" id="Phobius"/>
    </source>
</evidence>
<evidence type="ECO:0000256" key="2">
    <source>
        <dbReference type="ARBA" id="ARBA00022475"/>
    </source>
</evidence>
<dbReference type="AlphaFoldDB" id="A0A1W1BKN8"/>
<dbReference type="PANTHER" id="PTHR33529:SF7">
    <property type="entry name" value="LIPOPOLYSACCHARIDE EXPORT SYSTEM PERMEASE PROTEIN LPTF"/>
    <property type="match status" value="1"/>
</dbReference>
<keyword evidence="3 6" id="KW-0812">Transmembrane</keyword>
<keyword evidence="2" id="KW-1003">Cell membrane</keyword>
<dbReference type="GO" id="GO:0043190">
    <property type="term" value="C:ATP-binding cassette (ABC) transporter complex"/>
    <property type="evidence" value="ECO:0007669"/>
    <property type="project" value="TreeGrafter"/>
</dbReference>
<name>A0A1W1BKN8_9ZZZZ</name>
<organism evidence="7">
    <name type="scientific">hydrothermal vent metagenome</name>
    <dbReference type="NCBI Taxonomy" id="652676"/>
    <lineage>
        <taxon>unclassified sequences</taxon>
        <taxon>metagenomes</taxon>
        <taxon>ecological metagenomes</taxon>
    </lineage>
</organism>
<dbReference type="GO" id="GO:0015920">
    <property type="term" value="P:lipopolysaccharide transport"/>
    <property type="evidence" value="ECO:0007669"/>
    <property type="project" value="TreeGrafter"/>
</dbReference>
<evidence type="ECO:0000256" key="4">
    <source>
        <dbReference type="ARBA" id="ARBA00022989"/>
    </source>
</evidence>
<sequence length="343" mass="39447">MSLNRVSLSKYISVNFTKAFMTIFLPIFFIGSLVLIITLSSITSLMQVSFIEMVRIFGYKLPIIIFYSIPVSFLVAVVITLLRLSTENELIALFSLGIKSKQIMRQLWIIATLFSIVLLILSILEMPQAEQRYKAFKSYKLTQAKVNITPSRLGQKFGNLFVYLKDKDEQKMKDIVLYTKDKDNSNRLFIAKEAEIDNLNSAITLTLKNGSGYTFDDHSLKEIDYDIMKIFHQIESNAYNYRNVIEYWINYSYNPKRKGRILFFIFISLIPMLGLSIVASFAIINPRYQKSYAYPILALTITALFVIATALRKDGSFLLLGLAIVATSTIGWFLFRQKVSRFF</sequence>
<gene>
    <name evidence="7" type="ORF">MNB_SV-12-1531</name>
</gene>
<evidence type="ECO:0000256" key="3">
    <source>
        <dbReference type="ARBA" id="ARBA00022692"/>
    </source>
</evidence>
<feature type="transmembrane region" description="Helical" evidence="6">
    <location>
        <begin position="291"/>
        <end position="310"/>
    </location>
</feature>
<feature type="transmembrane region" description="Helical" evidence="6">
    <location>
        <begin position="106"/>
        <end position="124"/>
    </location>
</feature>
<evidence type="ECO:0000313" key="7">
    <source>
        <dbReference type="EMBL" id="SFV54055.1"/>
    </source>
</evidence>
<feature type="transmembrane region" description="Helical" evidence="6">
    <location>
        <begin position="20"/>
        <end position="42"/>
    </location>
</feature>
<dbReference type="InterPro" id="IPR005495">
    <property type="entry name" value="LptG/LptF_permease"/>
</dbReference>
<feature type="transmembrane region" description="Helical" evidence="6">
    <location>
        <begin position="317"/>
        <end position="335"/>
    </location>
</feature>
<feature type="transmembrane region" description="Helical" evidence="6">
    <location>
        <begin position="63"/>
        <end position="86"/>
    </location>
</feature>
<reference evidence="7" key="1">
    <citation type="submission" date="2016-10" db="EMBL/GenBank/DDBJ databases">
        <authorList>
            <person name="de Groot N.N."/>
        </authorList>
    </citation>
    <scope>NUCLEOTIDE SEQUENCE</scope>
</reference>
<accession>A0A1W1BKN8</accession>
<comment type="subcellular location">
    <subcellularLocation>
        <location evidence="1">Cell membrane</location>
        <topology evidence="1">Multi-pass membrane protein</topology>
    </subcellularLocation>
</comment>
<feature type="transmembrane region" description="Helical" evidence="6">
    <location>
        <begin position="261"/>
        <end position="285"/>
    </location>
</feature>
<dbReference type="Pfam" id="PF03739">
    <property type="entry name" value="LptF_LptG"/>
    <property type="match status" value="1"/>
</dbReference>
<dbReference type="PANTHER" id="PTHR33529">
    <property type="entry name" value="SLR0882 PROTEIN-RELATED"/>
    <property type="match status" value="1"/>
</dbReference>
<evidence type="ECO:0000256" key="5">
    <source>
        <dbReference type="ARBA" id="ARBA00023136"/>
    </source>
</evidence>
<keyword evidence="4 6" id="KW-1133">Transmembrane helix</keyword>
<evidence type="ECO:0000256" key="1">
    <source>
        <dbReference type="ARBA" id="ARBA00004651"/>
    </source>
</evidence>
<keyword evidence="5 6" id="KW-0472">Membrane</keyword>